<feature type="transmembrane region" description="Helical" evidence="1">
    <location>
        <begin position="20"/>
        <end position="53"/>
    </location>
</feature>
<dbReference type="RefSeq" id="WP_349761486.1">
    <property type="nucleotide sequence ID" value="NZ_JBEGCJ010000003.1"/>
</dbReference>
<keyword evidence="3" id="KW-1185">Reference proteome</keyword>
<keyword evidence="1" id="KW-0472">Membrane</keyword>
<evidence type="ECO:0000313" key="2">
    <source>
        <dbReference type="EMBL" id="MEQ6917214.1"/>
    </source>
</evidence>
<feature type="transmembrane region" description="Helical" evidence="1">
    <location>
        <begin position="96"/>
        <end position="114"/>
    </location>
</feature>
<feature type="transmembrane region" description="Helical" evidence="1">
    <location>
        <begin position="135"/>
        <end position="154"/>
    </location>
</feature>
<proteinExistence type="predicted"/>
<sequence length="442" mass="47133">MSDTTVATLIPRHAPAGGLILAGLILQVLTFTGLSLPNHLVGYCLWLATAMLWRDIPRRTRRQAGLLAMIGLTLLVLAQVWHGARIDWPGILDGNTYVVAMLVGVSFIGLIGNLRGRSRSPGKALTGTRGMLGTWLGVHLLGSILNLSTVFMVGDRLERRGPLSMPQLLGLNRGLSSAALWSPFFASMGVVMTLAPEMRYTNILAFGLPLAMASGMLTVGELSRRFELTDTSGFSLSPRSLLMPVSMAGLVMLFHYGLTPRLSIVSIITFLLPAVALLSNLPRGMNWTRERVHRHTITRLPAMRGEISLFLCAGLLTMGLSTFIGAATGNDWTLFARFGPLEASASFLAIVISAAAGLHPIIGVSVLASMIDLDGGRQTLFAFVALASWAVGTSVGPLSGINLSLQGRYGVSASGMMRENLGYATAMTGLVLVAILVMDHLL</sequence>
<feature type="transmembrane region" description="Helical" evidence="1">
    <location>
        <begin position="65"/>
        <end position="84"/>
    </location>
</feature>
<reference evidence="2 3" key="1">
    <citation type="submission" date="2024-05" db="EMBL/GenBank/DDBJ databases">
        <title>Halomonas sp. SSM6 16S ribosomal RNA gene Genome sequencing and assembly.</title>
        <authorList>
            <person name="Yook S."/>
        </authorList>
    </citation>
    <scope>NUCLEOTIDE SEQUENCE [LARGE SCALE GENOMIC DNA]</scope>
    <source>
        <strain evidence="2 3">SSM6</strain>
    </source>
</reference>
<feature type="transmembrane region" description="Helical" evidence="1">
    <location>
        <begin position="347"/>
        <end position="368"/>
    </location>
</feature>
<dbReference type="EMBL" id="JBEGCJ010000003">
    <property type="protein sequence ID" value="MEQ6917214.1"/>
    <property type="molecule type" value="Genomic_DNA"/>
</dbReference>
<gene>
    <name evidence="2" type="ORF">ABE960_06740</name>
</gene>
<keyword evidence="1" id="KW-0812">Transmembrane</keyword>
<accession>A0ABV1NHG4</accession>
<protein>
    <submittedName>
        <fullName evidence="2">Uncharacterized protein</fullName>
    </submittedName>
</protein>
<keyword evidence="1" id="KW-1133">Transmembrane helix</keyword>
<evidence type="ECO:0000256" key="1">
    <source>
        <dbReference type="SAM" id="Phobius"/>
    </source>
</evidence>
<dbReference type="Proteomes" id="UP001442468">
    <property type="component" value="Unassembled WGS sequence"/>
</dbReference>
<comment type="caution">
    <text evidence="2">The sequence shown here is derived from an EMBL/GenBank/DDBJ whole genome shotgun (WGS) entry which is preliminary data.</text>
</comment>
<feature type="transmembrane region" description="Helical" evidence="1">
    <location>
        <begin position="380"/>
        <end position="401"/>
    </location>
</feature>
<evidence type="ECO:0000313" key="3">
    <source>
        <dbReference type="Proteomes" id="UP001442468"/>
    </source>
</evidence>
<feature type="transmembrane region" description="Helical" evidence="1">
    <location>
        <begin position="174"/>
        <end position="195"/>
    </location>
</feature>
<feature type="transmembrane region" description="Helical" evidence="1">
    <location>
        <begin position="307"/>
        <end position="327"/>
    </location>
</feature>
<feature type="transmembrane region" description="Helical" evidence="1">
    <location>
        <begin position="264"/>
        <end position="281"/>
    </location>
</feature>
<name>A0ABV1NHG4_9GAMM</name>
<organism evidence="2 3">
    <name type="scientific">Halomonas aquatica</name>
    <dbReference type="NCBI Taxonomy" id="3151123"/>
    <lineage>
        <taxon>Bacteria</taxon>
        <taxon>Pseudomonadati</taxon>
        <taxon>Pseudomonadota</taxon>
        <taxon>Gammaproteobacteria</taxon>
        <taxon>Oceanospirillales</taxon>
        <taxon>Halomonadaceae</taxon>
        <taxon>Halomonas</taxon>
    </lineage>
</organism>
<feature type="transmembrane region" description="Helical" evidence="1">
    <location>
        <begin position="421"/>
        <end position="438"/>
    </location>
</feature>